<keyword evidence="1" id="KW-0472">Membrane</keyword>
<gene>
    <name evidence="2" type="ORF">BGC07_16670</name>
</gene>
<evidence type="ECO:0000313" key="2">
    <source>
        <dbReference type="EMBL" id="ODN41400.1"/>
    </source>
</evidence>
<sequence length="141" mass="14876">MFANSNCISPEQKETQRVALYAFYALTLIAAFFFFIEPAIAGSINADGTPGSNPNSDFDAIWTKLKDWVDGSLGRVVCGSMVLVGIVAGIARQSIMALATGTGGGVGLYYSPLIIEKLFSATLDGLPHYAPSLIHLSNGLS</sequence>
<dbReference type="NCBIfam" id="NF041281">
    <property type="entry name" value="TraA_gammapb"/>
    <property type="match status" value="1"/>
</dbReference>
<proteinExistence type="predicted"/>
<dbReference type="RefSeq" id="WP_069314193.1">
    <property type="nucleotide sequence ID" value="NZ_MDTU01000003.1"/>
</dbReference>
<evidence type="ECO:0000313" key="3">
    <source>
        <dbReference type="Proteomes" id="UP000094329"/>
    </source>
</evidence>
<accession>A0ABX2ZYX0</accession>
<dbReference type="InterPro" id="IPR059173">
    <property type="entry name" value="TraA_dom"/>
</dbReference>
<name>A0ABX2ZYX0_9GAMM</name>
<keyword evidence="3" id="KW-1185">Reference proteome</keyword>
<organism evidence="2 3">
    <name type="scientific">Piscirickettsia litoralis</name>
    <dbReference type="NCBI Taxonomy" id="1891921"/>
    <lineage>
        <taxon>Bacteria</taxon>
        <taxon>Pseudomonadati</taxon>
        <taxon>Pseudomonadota</taxon>
        <taxon>Gammaproteobacteria</taxon>
        <taxon>Thiotrichales</taxon>
        <taxon>Piscirickettsiaceae</taxon>
        <taxon>Piscirickettsia</taxon>
    </lineage>
</organism>
<reference evidence="2 3" key="1">
    <citation type="submission" date="2016-08" db="EMBL/GenBank/DDBJ databases">
        <title>Draft genome sequence of Candidatus Piscirickettsia litoralis, from seawater.</title>
        <authorList>
            <person name="Wan X."/>
            <person name="Lee A.J."/>
            <person name="Hou S."/>
            <person name="Donachie S.P."/>
        </authorList>
    </citation>
    <scope>NUCLEOTIDE SEQUENCE [LARGE SCALE GENOMIC DNA]</scope>
    <source>
        <strain evidence="2 3">Y2</strain>
    </source>
</reference>
<feature type="transmembrane region" description="Helical" evidence="1">
    <location>
        <begin position="18"/>
        <end position="36"/>
    </location>
</feature>
<protein>
    <submittedName>
        <fullName evidence="2">Uncharacterized protein</fullName>
    </submittedName>
</protein>
<keyword evidence="1" id="KW-1133">Transmembrane helix</keyword>
<evidence type="ECO:0000256" key="1">
    <source>
        <dbReference type="SAM" id="Phobius"/>
    </source>
</evidence>
<keyword evidence="1" id="KW-0812">Transmembrane</keyword>
<dbReference type="EMBL" id="MDTU01000003">
    <property type="protein sequence ID" value="ODN41400.1"/>
    <property type="molecule type" value="Genomic_DNA"/>
</dbReference>
<comment type="caution">
    <text evidence="2">The sequence shown here is derived from an EMBL/GenBank/DDBJ whole genome shotgun (WGS) entry which is preliminary data.</text>
</comment>
<dbReference type="Proteomes" id="UP000094329">
    <property type="component" value="Unassembled WGS sequence"/>
</dbReference>
<feature type="transmembrane region" description="Helical" evidence="1">
    <location>
        <begin position="72"/>
        <end position="91"/>
    </location>
</feature>